<protein>
    <submittedName>
        <fullName evidence="8">Uncharacterized protein</fullName>
    </submittedName>
</protein>
<feature type="domain" description="Tyrosine specific protein phosphatases" evidence="7">
    <location>
        <begin position="96"/>
        <end position="153"/>
    </location>
</feature>
<dbReference type="PROSITE" id="PS00383">
    <property type="entry name" value="TYR_PHOSPHATASE_1"/>
    <property type="match status" value="1"/>
</dbReference>
<comment type="catalytic activity">
    <reaction evidence="4">
        <text>O-phospho-L-seryl-[protein] + H2O = L-seryl-[protein] + phosphate</text>
        <dbReference type="Rhea" id="RHEA:20629"/>
        <dbReference type="Rhea" id="RHEA-COMP:9863"/>
        <dbReference type="Rhea" id="RHEA-COMP:11604"/>
        <dbReference type="ChEBI" id="CHEBI:15377"/>
        <dbReference type="ChEBI" id="CHEBI:29999"/>
        <dbReference type="ChEBI" id="CHEBI:43474"/>
        <dbReference type="ChEBI" id="CHEBI:83421"/>
        <dbReference type="EC" id="3.1.3.16"/>
    </reaction>
</comment>
<dbReference type="InterPro" id="IPR000340">
    <property type="entry name" value="Dual-sp_phosphatase_cat-dom"/>
</dbReference>
<evidence type="ECO:0000256" key="2">
    <source>
        <dbReference type="ARBA" id="ARBA00022801"/>
    </source>
</evidence>
<comment type="catalytic activity">
    <reaction evidence="5">
        <text>O-phospho-L-threonyl-[protein] + H2O = L-threonyl-[protein] + phosphate</text>
        <dbReference type="Rhea" id="RHEA:47004"/>
        <dbReference type="Rhea" id="RHEA-COMP:11060"/>
        <dbReference type="Rhea" id="RHEA-COMP:11605"/>
        <dbReference type="ChEBI" id="CHEBI:15377"/>
        <dbReference type="ChEBI" id="CHEBI:30013"/>
        <dbReference type="ChEBI" id="CHEBI:43474"/>
        <dbReference type="ChEBI" id="CHEBI:61977"/>
        <dbReference type="EC" id="3.1.3.16"/>
    </reaction>
</comment>
<dbReference type="AlphaFoldDB" id="A0A0F4GLW7"/>
<keyword evidence="3" id="KW-0904">Protein phosphatase</keyword>
<dbReference type="PANTHER" id="PTHR45948">
    <property type="entry name" value="DUAL SPECIFICITY PROTEIN PHOSPHATASE DDB_G0269404-RELATED"/>
    <property type="match status" value="1"/>
</dbReference>
<feature type="domain" description="Tyrosine-protein phosphatase" evidence="6">
    <location>
        <begin position="28"/>
        <end position="175"/>
    </location>
</feature>
<dbReference type="Gene3D" id="3.90.190.10">
    <property type="entry name" value="Protein tyrosine phosphatase superfamily"/>
    <property type="match status" value="1"/>
</dbReference>
<evidence type="ECO:0000256" key="5">
    <source>
        <dbReference type="ARBA" id="ARBA00048336"/>
    </source>
</evidence>
<accession>A0A0F4GLW7</accession>
<proteinExistence type="inferred from homology"/>
<evidence type="ECO:0000313" key="9">
    <source>
        <dbReference type="Proteomes" id="UP000033647"/>
    </source>
</evidence>
<evidence type="ECO:0000313" key="8">
    <source>
        <dbReference type="EMBL" id="KJX98401.1"/>
    </source>
</evidence>
<dbReference type="InterPro" id="IPR029021">
    <property type="entry name" value="Prot-tyrosine_phosphatase-like"/>
</dbReference>
<gene>
    <name evidence="8" type="ORF">TI39_contig412g00025</name>
</gene>
<dbReference type="InterPro" id="IPR016130">
    <property type="entry name" value="Tyr_Pase_AS"/>
</dbReference>
<dbReference type="Pfam" id="PF00782">
    <property type="entry name" value="DSPc"/>
    <property type="match status" value="1"/>
</dbReference>
<evidence type="ECO:0000256" key="1">
    <source>
        <dbReference type="ARBA" id="ARBA00008601"/>
    </source>
</evidence>
<dbReference type="SUPFAM" id="SSF52799">
    <property type="entry name" value="(Phosphotyrosine protein) phosphatases II"/>
    <property type="match status" value="1"/>
</dbReference>
<dbReference type="PROSITE" id="PS50054">
    <property type="entry name" value="TYR_PHOSPHATASE_DUAL"/>
    <property type="match status" value="1"/>
</dbReference>
<evidence type="ECO:0000259" key="7">
    <source>
        <dbReference type="PROSITE" id="PS50056"/>
    </source>
</evidence>
<dbReference type="STRING" id="1047168.A0A0F4GLW7"/>
<dbReference type="InterPro" id="IPR020422">
    <property type="entry name" value="TYR_PHOSPHATASE_DUAL_dom"/>
</dbReference>
<dbReference type="SMART" id="SM00195">
    <property type="entry name" value="DSPc"/>
    <property type="match status" value="1"/>
</dbReference>
<dbReference type="PROSITE" id="PS50056">
    <property type="entry name" value="TYR_PHOSPHATASE_2"/>
    <property type="match status" value="1"/>
</dbReference>
<evidence type="ECO:0000256" key="4">
    <source>
        <dbReference type="ARBA" id="ARBA00047761"/>
    </source>
</evidence>
<dbReference type="GO" id="GO:0004725">
    <property type="term" value="F:protein tyrosine phosphatase activity"/>
    <property type="evidence" value="ECO:0007669"/>
    <property type="project" value="TreeGrafter"/>
</dbReference>
<evidence type="ECO:0000259" key="6">
    <source>
        <dbReference type="PROSITE" id="PS50054"/>
    </source>
</evidence>
<dbReference type="InterPro" id="IPR000387">
    <property type="entry name" value="Tyr_Pase_dom"/>
</dbReference>
<dbReference type="Proteomes" id="UP000033647">
    <property type="component" value="Unassembled WGS sequence"/>
</dbReference>
<dbReference type="GO" id="GO:0005829">
    <property type="term" value="C:cytosol"/>
    <property type="evidence" value="ECO:0007669"/>
    <property type="project" value="TreeGrafter"/>
</dbReference>
<evidence type="ECO:0000256" key="3">
    <source>
        <dbReference type="ARBA" id="ARBA00022912"/>
    </source>
</evidence>
<keyword evidence="9" id="KW-1185">Reference proteome</keyword>
<keyword evidence="2" id="KW-0378">Hydrolase</keyword>
<sequence>MARMWQFSHLTTSLKHISPISHIKVPEQYHKQTPPGKLYIGGLRAFETSPDPIAAAKITHILTVLDFPVADSPSSLSGYTRLIIDAEDNERQDLLSSFPKTCAFIDEALQEGGNVFVHCALGVSRSASVATAYLMWKFGVGREEALGWVREGRGVGRPNEGFWEQLGRWEERVKDGREGREGKKDAKL</sequence>
<dbReference type="OrthoDB" id="10252009at2759"/>
<reference evidence="8 9" key="1">
    <citation type="submission" date="2015-03" db="EMBL/GenBank/DDBJ databases">
        <title>RNA-seq based gene annotation and comparative genomics of four Zymoseptoria species reveal species-specific pathogenicity related genes and transposable element activity.</title>
        <authorList>
            <person name="Grandaubert J."/>
            <person name="Bhattacharyya A."/>
            <person name="Stukenbrock E.H."/>
        </authorList>
    </citation>
    <scope>NUCLEOTIDE SEQUENCE [LARGE SCALE GENOMIC DNA]</scope>
    <source>
        <strain evidence="8 9">Zb18110</strain>
    </source>
</reference>
<dbReference type="EMBL" id="LAFY01000404">
    <property type="protein sequence ID" value="KJX98401.1"/>
    <property type="molecule type" value="Genomic_DNA"/>
</dbReference>
<dbReference type="PANTHER" id="PTHR45948:SF2">
    <property type="entry name" value="DUAL SPECIFICITY PROTEIN PHOSPHATASE"/>
    <property type="match status" value="1"/>
</dbReference>
<dbReference type="GO" id="GO:0007165">
    <property type="term" value="P:signal transduction"/>
    <property type="evidence" value="ECO:0007669"/>
    <property type="project" value="TreeGrafter"/>
</dbReference>
<organism evidence="8 9">
    <name type="scientific">Zymoseptoria brevis</name>
    <dbReference type="NCBI Taxonomy" id="1047168"/>
    <lineage>
        <taxon>Eukaryota</taxon>
        <taxon>Fungi</taxon>
        <taxon>Dikarya</taxon>
        <taxon>Ascomycota</taxon>
        <taxon>Pezizomycotina</taxon>
        <taxon>Dothideomycetes</taxon>
        <taxon>Dothideomycetidae</taxon>
        <taxon>Mycosphaerellales</taxon>
        <taxon>Mycosphaerellaceae</taxon>
        <taxon>Zymoseptoria</taxon>
    </lineage>
</organism>
<name>A0A0F4GLW7_9PEZI</name>
<comment type="similarity">
    <text evidence="1">Belongs to the protein-tyrosine phosphatase family. Non-receptor class dual specificity subfamily.</text>
</comment>
<comment type="caution">
    <text evidence="8">The sequence shown here is derived from an EMBL/GenBank/DDBJ whole genome shotgun (WGS) entry which is preliminary data.</text>
</comment>
<dbReference type="GO" id="GO:0004722">
    <property type="term" value="F:protein serine/threonine phosphatase activity"/>
    <property type="evidence" value="ECO:0007669"/>
    <property type="project" value="UniProtKB-EC"/>
</dbReference>